<evidence type="ECO:0000256" key="1">
    <source>
        <dbReference type="ARBA" id="ARBA00001232"/>
    </source>
</evidence>
<dbReference type="EC" id="2.3.1.274" evidence="8 10"/>
<keyword evidence="11" id="KW-0012">Acyltransferase</keyword>
<keyword evidence="3 10" id="KW-0444">Lipid biosynthesis</keyword>
<keyword evidence="4 10" id="KW-0808">Transferase</keyword>
<accession>W0SJ32</accession>
<evidence type="ECO:0000256" key="2">
    <source>
        <dbReference type="ARBA" id="ARBA00022490"/>
    </source>
</evidence>
<dbReference type="GO" id="GO:0043811">
    <property type="term" value="F:phosphate:acyl-[acyl carrier protein] acyltransferase activity"/>
    <property type="evidence" value="ECO:0007669"/>
    <property type="project" value="UniProtKB-UniRule"/>
</dbReference>
<dbReference type="UniPathway" id="UPA00085"/>
<proteinExistence type="inferred from homology"/>
<dbReference type="EMBL" id="AP012547">
    <property type="protein sequence ID" value="BAO29993.1"/>
    <property type="molecule type" value="Genomic_DNA"/>
</dbReference>
<dbReference type="KEGG" id="shd:SUTH_02203"/>
<evidence type="ECO:0000256" key="7">
    <source>
        <dbReference type="ARBA" id="ARBA00023264"/>
    </source>
</evidence>
<evidence type="ECO:0000256" key="6">
    <source>
        <dbReference type="ARBA" id="ARBA00023209"/>
    </source>
</evidence>
<dbReference type="OrthoDB" id="9806408at2"/>
<keyword evidence="12" id="KW-1185">Reference proteome</keyword>
<dbReference type="PIRSF" id="PIRSF002465">
    <property type="entry name" value="Phsphlp_syn_PlsX"/>
    <property type="match status" value="1"/>
</dbReference>
<dbReference type="Proteomes" id="UP000031637">
    <property type="component" value="Chromosome"/>
</dbReference>
<dbReference type="HOGENOM" id="CLU_039379_1_0_4"/>
<dbReference type="InterPro" id="IPR003664">
    <property type="entry name" value="FA_synthesis"/>
</dbReference>
<dbReference type="RefSeq" id="WP_052473548.1">
    <property type="nucleotide sequence ID" value="NZ_AP012547.1"/>
</dbReference>
<dbReference type="PANTHER" id="PTHR30100">
    <property type="entry name" value="FATTY ACID/PHOSPHOLIPID SYNTHESIS PROTEIN PLSX"/>
    <property type="match status" value="1"/>
</dbReference>
<dbReference type="AlphaFoldDB" id="W0SJ32"/>
<evidence type="ECO:0000256" key="5">
    <source>
        <dbReference type="ARBA" id="ARBA00023098"/>
    </source>
</evidence>
<keyword evidence="6 10" id="KW-0594">Phospholipid biosynthesis</keyword>
<dbReference type="STRING" id="1223802.SUTH_02203"/>
<sequence>MAITLAVDCMGGDHGPSVTLPAVFEFLRHDTDCAAILVGREEVLRPQVEREGNPFGDRLSIRHASEMVGMDEAVASALRGKKDSSMRVAVDLVKDGTASAAVSAGNTGALMAVSRFVLKTLPGIDRPAICSVLPSQRGSTYVLDLGANVDCTPEHLLQFGIMGSLLVSALERKERPTVGLLNIGEEEIKGNEVVKRAAELLRATDLNFIGNVEGNDIFKGTADVVVCDGFVGNVTLKAAEGLAHMIGGALKEEFSRNIFTKLAALVAMPALKSFKQRFDPRRYNGASLLGLRGVVVKSHGSADQLAFRFALEKAAEEGRQRLPETIAARMAAVTCPRSGIPGTQGEAAPTLCD</sequence>
<evidence type="ECO:0000256" key="10">
    <source>
        <dbReference type="HAMAP-Rule" id="MF_00019"/>
    </source>
</evidence>
<comment type="subunit">
    <text evidence="9 10">Homodimer. Probably interacts with PlsY.</text>
</comment>
<dbReference type="InterPro" id="IPR012281">
    <property type="entry name" value="Phospholipid_synth_PlsX-like"/>
</dbReference>
<comment type="subcellular location">
    <subcellularLocation>
        <location evidence="10">Cytoplasm</location>
    </subcellularLocation>
    <text evidence="10">Associated with the membrane possibly through PlsY.</text>
</comment>
<keyword evidence="5 10" id="KW-0443">Lipid metabolism</keyword>
<evidence type="ECO:0000256" key="3">
    <source>
        <dbReference type="ARBA" id="ARBA00022516"/>
    </source>
</evidence>
<gene>
    <name evidence="10 11" type="primary">plsX</name>
    <name evidence="11" type="ORF">SUTH_02203</name>
</gene>
<dbReference type="Gene3D" id="3.40.718.10">
    <property type="entry name" value="Isopropylmalate Dehydrogenase"/>
    <property type="match status" value="1"/>
</dbReference>
<comment type="pathway">
    <text evidence="10">Lipid metabolism; phospholipid metabolism.</text>
</comment>
<comment type="similarity">
    <text evidence="10">Belongs to the PlsX family.</text>
</comment>
<evidence type="ECO:0000256" key="4">
    <source>
        <dbReference type="ARBA" id="ARBA00022679"/>
    </source>
</evidence>
<dbReference type="GO" id="GO:0008654">
    <property type="term" value="P:phospholipid biosynthetic process"/>
    <property type="evidence" value="ECO:0007669"/>
    <property type="project" value="UniProtKB-KW"/>
</dbReference>
<keyword evidence="7 10" id="KW-1208">Phospholipid metabolism</keyword>
<dbReference type="NCBIfam" id="TIGR00182">
    <property type="entry name" value="plsX"/>
    <property type="match status" value="1"/>
</dbReference>
<evidence type="ECO:0000313" key="12">
    <source>
        <dbReference type="Proteomes" id="UP000031637"/>
    </source>
</evidence>
<evidence type="ECO:0000256" key="9">
    <source>
        <dbReference type="ARBA" id="ARBA00046608"/>
    </source>
</evidence>
<evidence type="ECO:0000313" key="11">
    <source>
        <dbReference type="EMBL" id="BAO29993.1"/>
    </source>
</evidence>
<name>W0SJ32_9PROT</name>
<dbReference type="GO" id="GO:0005737">
    <property type="term" value="C:cytoplasm"/>
    <property type="evidence" value="ECO:0007669"/>
    <property type="project" value="UniProtKB-SubCell"/>
</dbReference>
<dbReference type="Pfam" id="PF02504">
    <property type="entry name" value="FA_synthesis"/>
    <property type="match status" value="1"/>
</dbReference>
<comment type="function">
    <text evidence="10">Catalyzes the reversible formation of acyl-phosphate (acyl-PO(4)) from acyl-[acyl-carrier-protein] (acyl-ACP). This enzyme utilizes acyl-ACP as fatty acyl donor, but not acyl-CoA.</text>
</comment>
<keyword evidence="2 10" id="KW-0963">Cytoplasm</keyword>
<protein>
    <recommendedName>
        <fullName evidence="8 10">Phosphate acyltransferase</fullName>
        <ecNumber evidence="8 10">2.3.1.274</ecNumber>
    </recommendedName>
    <alternativeName>
        <fullName evidence="10">Acyl-ACP phosphotransacylase</fullName>
    </alternativeName>
    <alternativeName>
        <fullName evidence="10">Acyl-[acyl-carrier-protein]--phosphate acyltransferase</fullName>
    </alternativeName>
    <alternativeName>
        <fullName evidence="10">Phosphate-acyl-ACP acyltransferase</fullName>
    </alternativeName>
</protein>
<dbReference type="HAMAP" id="MF_00019">
    <property type="entry name" value="PlsX"/>
    <property type="match status" value="1"/>
</dbReference>
<organism evidence="11 12">
    <name type="scientific">Sulfuritalea hydrogenivorans sk43H</name>
    <dbReference type="NCBI Taxonomy" id="1223802"/>
    <lineage>
        <taxon>Bacteria</taxon>
        <taxon>Pseudomonadati</taxon>
        <taxon>Pseudomonadota</taxon>
        <taxon>Betaproteobacteria</taxon>
        <taxon>Nitrosomonadales</taxon>
        <taxon>Sterolibacteriaceae</taxon>
        <taxon>Sulfuritalea</taxon>
    </lineage>
</organism>
<comment type="catalytic activity">
    <reaction evidence="1 10">
        <text>a fatty acyl-[ACP] + phosphate = an acyl phosphate + holo-[ACP]</text>
        <dbReference type="Rhea" id="RHEA:42292"/>
        <dbReference type="Rhea" id="RHEA-COMP:9685"/>
        <dbReference type="Rhea" id="RHEA-COMP:14125"/>
        <dbReference type="ChEBI" id="CHEBI:43474"/>
        <dbReference type="ChEBI" id="CHEBI:59918"/>
        <dbReference type="ChEBI" id="CHEBI:64479"/>
        <dbReference type="ChEBI" id="CHEBI:138651"/>
        <dbReference type="EC" id="2.3.1.274"/>
    </reaction>
</comment>
<dbReference type="PANTHER" id="PTHR30100:SF1">
    <property type="entry name" value="PHOSPHATE ACYLTRANSFERASE"/>
    <property type="match status" value="1"/>
</dbReference>
<dbReference type="SUPFAM" id="SSF53659">
    <property type="entry name" value="Isocitrate/Isopropylmalate dehydrogenase-like"/>
    <property type="match status" value="1"/>
</dbReference>
<evidence type="ECO:0000256" key="8">
    <source>
        <dbReference type="ARBA" id="ARBA00024069"/>
    </source>
</evidence>
<dbReference type="GO" id="GO:0006633">
    <property type="term" value="P:fatty acid biosynthetic process"/>
    <property type="evidence" value="ECO:0007669"/>
    <property type="project" value="UniProtKB-UniRule"/>
</dbReference>
<reference evidence="11 12" key="1">
    <citation type="journal article" date="2014" name="Syst. Appl. Microbiol.">
        <title>Complete genomes of freshwater sulfur oxidizers Sulfuricella denitrificans skB26 and Sulfuritalea hydrogenivorans sk43H: genetic insights into the sulfur oxidation pathway of betaproteobacteria.</title>
        <authorList>
            <person name="Watanabe T."/>
            <person name="Kojima H."/>
            <person name="Fukui M."/>
        </authorList>
    </citation>
    <scope>NUCLEOTIDE SEQUENCE [LARGE SCALE GENOMIC DNA]</scope>
    <source>
        <strain evidence="11">DSM22779</strain>
    </source>
</reference>